<sequence>MKFSTLITLTVASTLAILSKSDAVNPACAGKCPSVIAPVCAQNAAGLTQTWVNSCELAKSNCNTPGDIYTQISNKPCPVDEMKKRDAPVPGCPQKCPDVISPVCAQDQAGTQMTFVNSCRMSIVNCEYPADQWTLISKGECANDMSKRSVVACAQKCPDVLAPVCGQDKTGKQATFGNSCRLSVTQCQFPTAGWTQVSASTCAGDLSKRSVAACAQKCPDVLAPVCGQDKTGKQATFGNSCRLSVTQCQFPTAGWTQVSASTCAGDLSKRSVAACAQKCPDVLAPVCGQDKTGKQATFGNSCRLSVTQCQFPTAGWTQVSAGTCAADLD</sequence>
<evidence type="ECO:0000313" key="7">
    <source>
        <dbReference type="Proteomes" id="UP000707451"/>
    </source>
</evidence>
<feature type="domain" description="Kazal-like" evidence="5">
    <location>
        <begin position="22"/>
        <end position="79"/>
    </location>
</feature>
<evidence type="ECO:0000256" key="1">
    <source>
        <dbReference type="ARBA" id="ARBA00022690"/>
    </source>
</evidence>
<dbReference type="Gene3D" id="3.30.60.30">
    <property type="match status" value="5"/>
</dbReference>
<dbReference type="OrthoDB" id="2383526at2759"/>
<keyword evidence="3" id="KW-1015">Disulfide bond</keyword>
<gene>
    <name evidence="6" type="ORF">KI688_007989</name>
</gene>
<organism evidence="6 7">
    <name type="scientific">Linnemannia hyalina</name>
    <dbReference type="NCBI Taxonomy" id="64524"/>
    <lineage>
        <taxon>Eukaryota</taxon>
        <taxon>Fungi</taxon>
        <taxon>Fungi incertae sedis</taxon>
        <taxon>Mucoromycota</taxon>
        <taxon>Mortierellomycotina</taxon>
        <taxon>Mortierellomycetes</taxon>
        <taxon>Mortierellales</taxon>
        <taxon>Mortierellaceae</taxon>
        <taxon>Linnemannia</taxon>
    </lineage>
</organism>
<dbReference type="AlphaFoldDB" id="A0A9P7Y254"/>
<dbReference type="Proteomes" id="UP000707451">
    <property type="component" value="Unassembled WGS sequence"/>
</dbReference>
<reference evidence="6" key="1">
    <citation type="submission" date="2021-06" db="EMBL/GenBank/DDBJ databases">
        <title>Genome Sequence of Mortierella hyaline Strain SCG-10, a Cold-Adapted, Nitrate-Reducing Fungus Isolated from Soil in Minnesota, USA.</title>
        <authorList>
            <person name="Aldossari N."/>
        </authorList>
    </citation>
    <scope>NUCLEOTIDE SEQUENCE</scope>
    <source>
        <strain evidence="6">SCG-10</strain>
    </source>
</reference>
<evidence type="ECO:0000256" key="3">
    <source>
        <dbReference type="ARBA" id="ARBA00023157"/>
    </source>
</evidence>
<dbReference type="InterPro" id="IPR036058">
    <property type="entry name" value="Kazal_dom_sf"/>
</dbReference>
<keyword evidence="2" id="KW-0722">Serine protease inhibitor</keyword>
<proteinExistence type="predicted"/>
<dbReference type="PANTHER" id="PTHR10913:SF45">
    <property type="entry name" value="FOLLISTATIN, ISOFORM A-RELATED"/>
    <property type="match status" value="1"/>
</dbReference>
<evidence type="ECO:0000259" key="5">
    <source>
        <dbReference type="PROSITE" id="PS51465"/>
    </source>
</evidence>
<dbReference type="InterPro" id="IPR050653">
    <property type="entry name" value="Prot_Inhib_GrowthFact_Antg"/>
</dbReference>
<dbReference type="InterPro" id="IPR002350">
    <property type="entry name" value="Kazal_dom"/>
</dbReference>
<evidence type="ECO:0000313" key="6">
    <source>
        <dbReference type="EMBL" id="KAG9070453.1"/>
    </source>
</evidence>
<feature type="signal peptide" evidence="4">
    <location>
        <begin position="1"/>
        <end position="23"/>
    </location>
</feature>
<keyword evidence="4" id="KW-0732">Signal</keyword>
<comment type="caution">
    <text evidence="6">The sequence shown here is derived from an EMBL/GenBank/DDBJ whole genome shotgun (WGS) entry which is preliminary data.</text>
</comment>
<dbReference type="PANTHER" id="PTHR10913">
    <property type="entry name" value="FOLLISTATIN-RELATED"/>
    <property type="match status" value="1"/>
</dbReference>
<protein>
    <recommendedName>
        <fullName evidence="5">Kazal-like domain-containing protein</fullName>
    </recommendedName>
</protein>
<accession>A0A9P7Y254</accession>
<keyword evidence="1" id="KW-0646">Protease inhibitor</keyword>
<evidence type="ECO:0000256" key="2">
    <source>
        <dbReference type="ARBA" id="ARBA00022900"/>
    </source>
</evidence>
<dbReference type="SUPFAM" id="SSF100895">
    <property type="entry name" value="Kazal-type serine protease inhibitors"/>
    <property type="match status" value="4"/>
</dbReference>
<dbReference type="GO" id="GO:0005576">
    <property type="term" value="C:extracellular region"/>
    <property type="evidence" value="ECO:0007669"/>
    <property type="project" value="TreeGrafter"/>
</dbReference>
<feature type="chain" id="PRO_5040502486" description="Kazal-like domain-containing protein" evidence="4">
    <location>
        <begin position="24"/>
        <end position="329"/>
    </location>
</feature>
<evidence type="ECO:0000256" key="4">
    <source>
        <dbReference type="SAM" id="SignalP"/>
    </source>
</evidence>
<dbReference type="EMBL" id="JAHRHY010000003">
    <property type="protein sequence ID" value="KAG9070453.1"/>
    <property type="molecule type" value="Genomic_DNA"/>
</dbReference>
<dbReference type="PROSITE" id="PS51465">
    <property type="entry name" value="KAZAL_2"/>
    <property type="match status" value="1"/>
</dbReference>
<dbReference type="Pfam" id="PF07648">
    <property type="entry name" value="Kazal_2"/>
    <property type="match status" value="5"/>
</dbReference>
<name>A0A9P7Y254_9FUNG</name>
<keyword evidence="7" id="KW-1185">Reference proteome</keyword>